<feature type="region of interest" description="Disordered" evidence="1">
    <location>
        <begin position="1"/>
        <end position="26"/>
    </location>
</feature>
<dbReference type="Pfam" id="PF00249">
    <property type="entry name" value="Myb_DNA-binding"/>
    <property type="match status" value="1"/>
</dbReference>
<gene>
    <name evidence="4" type="ORF">AXG93_1028s1180</name>
</gene>
<dbReference type="SUPFAM" id="SSF46689">
    <property type="entry name" value="Homeodomain-like"/>
    <property type="match status" value="1"/>
</dbReference>
<dbReference type="EMBL" id="LVLJ01001457">
    <property type="protein sequence ID" value="OAE29475.1"/>
    <property type="molecule type" value="Genomic_DNA"/>
</dbReference>
<dbReference type="AlphaFoldDB" id="A0A176WB78"/>
<feature type="domain" description="Myb-like" evidence="2">
    <location>
        <begin position="90"/>
        <end position="131"/>
    </location>
</feature>
<protein>
    <submittedName>
        <fullName evidence="4">Uncharacterized protein</fullName>
    </submittedName>
</protein>
<dbReference type="Gene3D" id="1.10.10.60">
    <property type="entry name" value="Homeodomain-like"/>
    <property type="match status" value="1"/>
</dbReference>
<sequence length="209" mass="23765">MEGSSSPAVSKLPTRRRPEDTGNSSVAYLASEPEINLPEDTDNSSVAYLASEPEINHKKAGHERINRKRHVLSHVTLHPPKKQFIRWTQEEEDDRMIELVAILGNKRWAAVARSLPGRNGKQCRERSDNGVKNRWNTAVRKKEQQLEEFCAEWDRQNESGEHQLLTRGTVIGDLEASASFFPPEAIFQVEDSKAAQDDESLIYLNLEDF</sequence>
<dbReference type="GO" id="GO:0000978">
    <property type="term" value="F:RNA polymerase II cis-regulatory region sequence-specific DNA binding"/>
    <property type="evidence" value="ECO:0007669"/>
    <property type="project" value="TreeGrafter"/>
</dbReference>
<evidence type="ECO:0000256" key="1">
    <source>
        <dbReference type="SAM" id="MobiDB-lite"/>
    </source>
</evidence>
<feature type="domain" description="HTH myb-type" evidence="3">
    <location>
        <begin position="90"/>
        <end position="143"/>
    </location>
</feature>
<evidence type="ECO:0000313" key="4">
    <source>
        <dbReference type="EMBL" id="OAE29475.1"/>
    </source>
</evidence>
<accession>A0A176WB78</accession>
<keyword evidence="5" id="KW-1185">Reference proteome</keyword>
<dbReference type="InterPro" id="IPR017930">
    <property type="entry name" value="Myb_dom"/>
</dbReference>
<dbReference type="GO" id="GO:0000981">
    <property type="term" value="F:DNA-binding transcription factor activity, RNA polymerase II-specific"/>
    <property type="evidence" value="ECO:0007669"/>
    <property type="project" value="TreeGrafter"/>
</dbReference>
<dbReference type="InterPro" id="IPR050560">
    <property type="entry name" value="MYB_TF"/>
</dbReference>
<name>A0A176WB78_MARPO</name>
<dbReference type="PANTHER" id="PTHR45614:SF249">
    <property type="entry name" value="OS03G0236300 PROTEIN"/>
    <property type="match status" value="1"/>
</dbReference>
<evidence type="ECO:0000259" key="2">
    <source>
        <dbReference type="PROSITE" id="PS50090"/>
    </source>
</evidence>
<dbReference type="SMART" id="SM00717">
    <property type="entry name" value="SANT"/>
    <property type="match status" value="1"/>
</dbReference>
<evidence type="ECO:0000313" key="5">
    <source>
        <dbReference type="Proteomes" id="UP000077202"/>
    </source>
</evidence>
<dbReference type="InterPro" id="IPR009057">
    <property type="entry name" value="Homeodomain-like_sf"/>
</dbReference>
<evidence type="ECO:0000259" key="3">
    <source>
        <dbReference type="PROSITE" id="PS51294"/>
    </source>
</evidence>
<dbReference type="Proteomes" id="UP000077202">
    <property type="component" value="Unassembled WGS sequence"/>
</dbReference>
<organism evidence="4 5">
    <name type="scientific">Marchantia polymorpha subsp. ruderalis</name>
    <dbReference type="NCBI Taxonomy" id="1480154"/>
    <lineage>
        <taxon>Eukaryota</taxon>
        <taxon>Viridiplantae</taxon>
        <taxon>Streptophyta</taxon>
        <taxon>Embryophyta</taxon>
        <taxon>Marchantiophyta</taxon>
        <taxon>Marchantiopsida</taxon>
        <taxon>Marchantiidae</taxon>
        <taxon>Marchantiales</taxon>
        <taxon>Marchantiaceae</taxon>
        <taxon>Marchantia</taxon>
    </lineage>
</organism>
<dbReference type="PROSITE" id="PS51294">
    <property type="entry name" value="HTH_MYB"/>
    <property type="match status" value="1"/>
</dbReference>
<comment type="caution">
    <text evidence="4">The sequence shown here is derived from an EMBL/GenBank/DDBJ whole genome shotgun (WGS) entry which is preliminary data.</text>
</comment>
<dbReference type="GO" id="GO:0005634">
    <property type="term" value="C:nucleus"/>
    <property type="evidence" value="ECO:0007669"/>
    <property type="project" value="TreeGrafter"/>
</dbReference>
<dbReference type="InterPro" id="IPR001005">
    <property type="entry name" value="SANT/Myb"/>
</dbReference>
<dbReference type="PANTHER" id="PTHR45614">
    <property type="entry name" value="MYB PROTEIN-RELATED"/>
    <property type="match status" value="1"/>
</dbReference>
<proteinExistence type="predicted"/>
<dbReference type="CDD" id="cd00167">
    <property type="entry name" value="SANT"/>
    <property type="match status" value="1"/>
</dbReference>
<reference evidence="4" key="1">
    <citation type="submission" date="2016-03" db="EMBL/GenBank/DDBJ databases">
        <title>Mechanisms controlling the formation of the plant cell surface in tip-growing cells are functionally conserved among land plants.</title>
        <authorList>
            <person name="Honkanen S."/>
            <person name="Jones V.A."/>
            <person name="Morieri G."/>
            <person name="Champion C."/>
            <person name="Hetherington A.J."/>
            <person name="Kelly S."/>
            <person name="Saint-Marcoux D."/>
            <person name="Proust H."/>
            <person name="Prescott H."/>
            <person name="Dolan L."/>
        </authorList>
    </citation>
    <scope>NUCLEOTIDE SEQUENCE [LARGE SCALE GENOMIC DNA]</scope>
    <source>
        <tissue evidence="4">Whole gametophyte</tissue>
    </source>
</reference>
<dbReference type="PROSITE" id="PS50090">
    <property type="entry name" value="MYB_LIKE"/>
    <property type="match status" value="1"/>
</dbReference>